<evidence type="ECO:0000313" key="1">
    <source>
        <dbReference type="EMBL" id="RMB59013.1"/>
    </source>
</evidence>
<dbReference type="EMBL" id="REFW01000003">
    <property type="protein sequence ID" value="RMB59013.1"/>
    <property type="molecule type" value="Genomic_DNA"/>
</dbReference>
<protein>
    <submittedName>
        <fullName evidence="1">Uncharacterized protein</fullName>
    </submittedName>
</protein>
<accession>A0A3M0GBW6</accession>
<dbReference type="OrthoDB" id="5138762at2"/>
<dbReference type="Proteomes" id="UP000275256">
    <property type="component" value="Unassembled WGS sequence"/>
</dbReference>
<name>A0A3M0GBW6_9ACTN</name>
<comment type="caution">
    <text evidence="1">The sequence shown here is derived from an EMBL/GenBank/DDBJ whole genome shotgun (WGS) entry which is preliminary data.</text>
</comment>
<dbReference type="AlphaFoldDB" id="A0A3M0GBW6"/>
<keyword evidence="2" id="KW-1185">Reference proteome</keyword>
<sequence length="367" mass="40267">MLRAKALASLRTGITAFNGLDGDGRITTVLLSFQHAFEMLLKGILEAKGDKGVFDKRSKRSISLEAAINRCQNLEGVRVTDDEAGTIRVIDALRDAEQHWHLVVEEGLLYLNARAAVTLFDDLLHRAFGQRLAEHIPVRVLPISAQPPQGLDLLVDEEYQRIADLLKPGRRATAEAKARIRTLLATESLTDPDAAAISEADVGRVTRGIRDSKTRAQVFPKLTGVASTTAGEGLTVEVRFVKKDGLPVTYIADADTDAAAVRTVDLEKKFHMGAYDLADRAGVPRGKATALRRHLGLDTNDDHFSHRFVFGNSKHLRYSDNSLRAMKEVLEKVDLARIHSSHRTLPYNKTAQTLPPCSQPGCVANPS</sequence>
<organism evidence="1 2">
    <name type="scientific">Tessaracoccus antarcticus</name>
    <dbReference type="NCBI Taxonomy" id="2479848"/>
    <lineage>
        <taxon>Bacteria</taxon>
        <taxon>Bacillati</taxon>
        <taxon>Actinomycetota</taxon>
        <taxon>Actinomycetes</taxon>
        <taxon>Propionibacteriales</taxon>
        <taxon>Propionibacteriaceae</taxon>
        <taxon>Tessaracoccus</taxon>
    </lineage>
</organism>
<evidence type="ECO:0000313" key="2">
    <source>
        <dbReference type="Proteomes" id="UP000275256"/>
    </source>
</evidence>
<proteinExistence type="predicted"/>
<gene>
    <name evidence="1" type="ORF">EAX62_11245</name>
</gene>
<reference evidence="1 2" key="1">
    <citation type="submission" date="2018-10" db="EMBL/GenBank/DDBJ databases">
        <title>Tessaracoccus antarcticuss sp. nov., isolated from sediment.</title>
        <authorList>
            <person name="Zhou L.Y."/>
            <person name="Du Z.J."/>
        </authorList>
    </citation>
    <scope>NUCLEOTIDE SEQUENCE [LARGE SCALE GENOMIC DNA]</scope>
    <source>
        <strain evidence="1 2">JDX10</strain>
    </source>
</reference>